<evidence type="ECO:0000256" key="1">
    <source>
        <dbReference type="ARBA" id="ARBA00004496"/>
    </source>
</evidence>
<dbReference type="PANTHER" id="PTHR11783">
    <property type="entry name" value="SULFOTRANSFERASE SULT"/>
    <property type="match status" value="1"/>
</dbReference>
<sequence>MFCVFYARDQVSVAIFPTGCKRTSRAANAPAEPPPLSTVIDLRVSFLFFKLCYLIKTMSSGELYTLYRGLMFPKETHCAQSLKFAQEFTFKDDDVAVAVYPKSGTTWMQEILPLVLNGGDLTPIQTIPNWDRVPWLEEKRLSVVVDKLESPRGLVTHFPYHLMPPSFHTSKAKVIYLMRNPKDVVVSSYHFHKMAEFLETPATLDEFMEKFLQGRVMFGKWTDHVKSWRGTDLGDRIMYITYEEMVQDLPAALGRISDFLGRNLSEEATRKIAEHCSFNAMKNNRMSNFSLVPKKYMNSDTSPFLRKGIAGDWENHFSPEQLVSFTSVIRKEMEGESFSLPWSME</sequence>
<comment type="subcellular location">
    <subcellularLocation>
        <location evidence="1">Cytoplasm</location>
    </subcellularLocation>
</comment>
<proteinExistence type="inferred from homology"/>
<evidence type="ECO:0000313" key="8">
    <source>
        <dbReference type="Ensembl" id="ENSCLMP00005003925.1"/>
    </source>
</evidence>
<feature type="domain" description="Sulfotransferase" evidence="7">
    <location>
        <begin position="92"/>
        <end position="335"/>
    </location>
</feature>
<evidence type="ECO:0000256" key="3">
    <source>
        <dbReference type="ARBA" id="ARBA00022490"/>
    </source>
</evidence>
<evidence type="ECO:0000256" key="6">
    <source>
        <dbReference type="RuleBase" id="RU361155"/>
    </source>
</evidence>
<dbReference type="InterPro" id="IPR000863">
    <property type="entry name" value="Sulfotransferase_dom"/>
</dbReference>
<keyword evidence="3" id="KW-0963">Cytoplasm</keyword>
<organism evidence="8 9">
    <name type="scientific">Cyclopterus lumpus</name>
    <name type="common">Lumpsucker</name>
    <dbReference type="NCBI Taxonomy" id="8103"/>
    <lineage>
        <taxon>Eukaryota</taxon>
        <taxon>Metazoa</taxon>
        <taxon>Chordata</taxon>
        <taxon>Craniata</taxon>
        <taxon>Vertebrata</taxon>
        <taxon>Euteleostomi</taxon>
        <taxon>Actinopterygii</taxon>
        <taxon>Neopterygii</taxon>
        <taxon>Teleostei</taxon>
        <taxon>Neoteleostei</taxon>
        <taxon>Acanthomorphata</taxon>
        <taxon>Eupercaria</taxon>
        <taxon>Perciformes</taxon>
        <taxon>Cottioidei</taxon>
        <taxon>Cottales</taxon>
        <taxon>Cyclopteridae</taxon>
        <taxon>Cyclopterus</taxon>
    </lineage>
</organism>
<evidence type="ECO:0000256" key="2">
    <source>
        <dbReference type="ARBA" id="ARBA00005771"/>
    </source>
</evidence>
<keyword evidence="5" id="KW-0128">Catecholamine metabolism</keyword>
<name>A0A8C2WKC1_CYCLU</name>
<dbReference type="Pfam" id="PF00685">
    <property type="entry name" value="Sulfotransfer_1"/>
    <property type="match status" value="1"/>
</dbReference>
<evidence type="ECO:0000313" key="9">
    <source>
        <dbReference type="Proteomes" id="UP000694565"/>
    </source>
</evidence>
<dbReference type="GO" id="GO:0005737">
    <property type="term" value="C:cytoplasm"/>
    <property type="evidence" value="ECO:0007669"/>
    <property type="project" value="UniProtKB-SubCell"/>
</dbReference>
<keyword evidence="4 6" id="KW-0808">Transferase</keyword>
<dbReference type="GO" id="GO:0009725">
    <property type="term" value="P:response to hormone"/>
    <property type="evidence" value="ECO:0007669"/>
    <property type="project" value="Ensembl"/>
</dbReference>
<dbReference type="EC" id="2.8.2.-" evidence="6"/>
<reference evidence="8" key="2">
    <citation type="submission" date="2025-09" db="UniProtKB">
        <authorList>
            <consortium name="Ensembl"/>
        </authorList>
    </citation>
    <scope>IDENTIFICATION</scope>
</reference>
<evidence type="ECO:0000256" key="4">
    <source>
        <dbReference type="ARBA" id="ARBA00022679"/>
    </source>
</evidence>
<dbReference type="InterPro" id="IPR027417">
    <property type="entry name" value="P-loop_NTPase"/>
</dbReference>
<dbReference type="Ensembl" id="ENSCLMT00005004262.1">
    <property type="protein sequence ID" value="ENSCLMP00005003925.1"/>
    <property type="gene ID" value="ENSCLMG00005002209.1"/>
</dbReference>
<dbReference type="GO" id="GO:0033574">
    <property type="term" value="P:response to testosterone"/>
    <property type="evidence" value="ECO:0007669"/>
    <property type="project" value="Ensembl"/>
</dbReference>
<dbReference type="GO" id="GO:0051923">
    <property type="term" value="P:sulfation"/>
    <property type="evidence" value="ECO:0007669"/>
    <property type="project" value="Ensembl"/>
</dbReference>
<dbReference type="Proteomes" id="UP000694565">
    <property type="component" value="Unplaced"/>
</dbReference>
<dbReference type="AlphaFoldDB" id="A0A8C2WKC1"/>
<dbReference type="GO" id="GO:0008146">
    <property type="term" value="F:sulfotransferase activity"/>
    <property type="evidence" value="ECO:0007669"/>
    <property type="project" value="Ensembl"/>
</dbReference>
<accession>A0A8C2WKC1</accession>
<evidence type="ECO:0000256" key="5">
    <source>
        <dbReference type="ARBA" id="ARBA00022939"/>
    </source>
</evidence>
<reference evidence="8" key="1">
    <citation type="submission" date="2025-08" db="UniProtKB">
        <authorList>
            <consortium name="Ensembl"/>
        </authorList>
    </citation>
    <scope>IDENTIFICATION</scope>
</reference>
<dbReference type="GO" id="GO:0006584">
    <property type="term" value="P:catecholamine metabolic process"/>
    <property type="evidence" value="ECO:0007669"/>
    <property type="project" value="UniProtKB-KW"/>
</dbReference>
<protein>
    <recommendedName>
        <fullName evidence="6">Sulfotransferase</fullName>
        <ecNumber evidence="6">2.8.2.-</ecNumber>
    </recommendedName>
</protein>
<comment type="similarity">
    <text evidence="2 6">Belongs to the sulfotransferase 1 family.</text>
</comment>
<dbReference type="GO" id="GO:0006805">
    <property type="term" value="P:xenobiotic metabolic process"/>
    <property type="evidence" value="ECO:0007669"/>
    <property type="project" value="UniProtKB-ARBA"/>
</dbReference>
<dbReference type="Gene3D" id="3.40.50.300">
    <property type="entry name" value="P-loop containing nucleotide triphosphate hydrolases"/>
    <property type="match status" value="1"/>
</dbReference>
<keyword evidence="9" id="KW-1185">Reference proteome</keyword>
<dbReference type="FunFam" id="3.40.50.300:FF:000433">
    <property type="entry name" value="Estrogen sulfotransferase"/>
    <property type="match status" value="1"/>
</dbReference>
<dbReference type="SUPFAM" id="SSF52540">
    <property type="entry name" value="P-loop containing nucleoside triphosphate hydrolases"/>
    <property type="match status" value="1"/>
</dbReference>
<evidence type="ECO:0000259" key="7">
    <source>
        <dbReference type="Pfam" id="PF00685"/>
    </source>
</evidence>
<dbReference type="GeneTree" id="ENSGT00940000166159"/>